<organism evidence="2 3">
    <name type="scientific">Candidatus Sodalis endolongispinus</name>
    <dbReference type="NCBI Taxonomy" id="2812662"/>
    <lineage>
        <taxon>Bacteria</taxon>
        <taxon>Pseudomonadati</taxon>
        <taxon>Pseudomonadota</taxon>
        <taxon>Gammaproteobacteria</taxon>
        <taxon>Enterobacterales</taxon>
        <taxon>Bruguierivoracaceae</taxon>
        <taxon>Sodalis</taxon>
    </lineage>
</organism>
<name>A0ABS5Y9K7_9GAMM</name>
<keyword evidence="3" id="KW-1185">Reference proteome</keyword>
<reference evidence="2 3" key="1">
    <citation type="journal article" date="2021" name="Genome Biol. Evol.">
        <title>The evolution of interdependence in a four-way mealybug symbiosis.</title>
        <authorList>
            <person name="Garber A.I."/>
            <person name="Kupper M."/>
            <person name="Laetsch D.R."/>
            <person name="Weldon S.R."/>
            <person name="Ladinsky M.S."/>
            <person name="Bjorkman P.J."/>
            <person name="McCutcheon J.P."/>
        </authorList>
    </citation>
    <scope>NUCLEOTIDE SEQUENCE [LARGE SCALE GENOMIC DNA]</scope>
    <source>
        <strain evidence="2">SOD</strain>
    </source>
</reference>
<comment type="caution">
    <text evidence="2">The sequence shown here is derived from an EMBL/GenBank/DDBJ whole genome shotgun (WGS) entry which is preliminary data.</text>
</comment>
<dbReference type="PANTHER" id="PTHR38692">
    <property type="entry name" value="PROTEIN SMG"/>
    <property type="match status" value="1"/>
</dbReference>
<evidence type="ECO:0000256" key="1">
    <source>
        <dbReference type="HAMAP-Rule" id="MF_00598"/>
    </source>
</evidence>
<dbReference type="Proteomes" id="UP000811282">
    <property type="component" value="Unassembled WGS sequence"/>
</dbReference>
<dbReference type="NCBIfam" id="NF002897">
    <property type="entry name" value="PRK03430.1"/>
    <property type="match status" value="1"/>
</dbReference>
<sequence>MFDVLMYLFETYIHNEVEMRVDQDKLTDDLTRAGFHQDDIYNALNWLEKLADLQDGTGRAFALNADPLAMRIYTDEESQFLDTDCRGFLLFLEQVQVLNLETREMVIDRAMAPDAAEFDLEDLKWVILMVLFNIPGCENAYQKMEDLVFEEDEQRLH</sequence>
<dbReference type="RefSeq" id="WP_215668871.1">
    <property type="nucleotide sequence ID" value="NZ_JAFJYC010000001.1"/>
</dbReference>
<dbReference type="Pfam" id="PF04361">
    <property type="entry name" value="DUF494"/>
    <property type="match status" value="1"/>
</dbReference>
<dbReference type="EMBL" id="JAFJYC010000001">
    <property type="protein sequence ID" value="MBT9431682.1"/>
    <property type="molecule type" value="Genomic_DNA"/>
</dbReference>
<evidence type="ECO:0000313" key="3">
    <source>
        <dbReference type="Proteomes" id="UP000811282"/>
    </source>
</evidence>
<gene>
    <name evidence="1" type="primary">smg</name>
    <name evidence="2" type="ORF">JZM24_05225</name>
</gene>
<evidence type="ECO:0000313" key="2">
    <source>
        <dbReference type="EMBL" id="MBT9431682.1"/>
    </source>
</evidence>
<dbReference type="HAMAP" id="MF_00598">
    <property type="entry name" value="Smg"/>
    <property type="match status" value="1"/>
</dbReference>
<dbReference type="PANTHER" id="PTHR38692:SF1">
    <property type="entry name" value="PROTEIN SMG"/>
    <property type="match status" value="1"/>
</dbReference>
<accession>A0ABS5Y9K7</accession>
<dbReference type="InterPro" id="IPR007456">
    <property type="entry name" value="Smg"/>
</dbReference>
<comment type="similarity">
    <text evidence="1">Belongs to the Smg family.</text>
</comment>
<proteinExistence type="inferred from homology"/>
<protein>
    <recommendedName>
        <fullName evidence="1">Protein Smg</fullName>
    </recommendedName>
</protein>